<evidence type="ECO:0000313" key="13">
    <source>
        <dbReference type="Proteomes" id="UP001060275"/>
    </source>
</evidence>
<feature type="binding site" evidence="8">
    <location>
        <begin position="227"/>
        <end position="231"/>
    </location>
    <ligand>
        <name>FAD</name>
        <dbReference type="ChEBI" id="CHEBI:57692"/>
    </ligand>
</feature>
<sequence>MLSTALVWLRNDLRLQDNPALAAACGQAEHVVALYIHETDESLRPIGAAGRWWLDRSLEDMGAALAGIGIALRVETGSAEAVLAKAIEATGASALHWNRRYGPAERSVDAGIKTRFSAAGIATQSHPGNVLVEPWLIQTGQNRPYSVFTPFWKTLKGTEIPRPVGKPEGPSIAQPKGHNHTPPSWALKIAHYWEVGEQAAQARLTDFLAEVVRDYPEGRDFPAKTLTSKLSPHLRFGEISARQIWHAAQAFAHVHPEQAGAVDKFLSELAWRDFSYHQLYHRDDIANVPMHDKFAELGWRHAPKHLQAWQRGQTGFPIIDAGMRELWETGYMHNRVRMLVASFLSKNLLIDWRQGERWFWDCLVDADAANNPASWQWVAGCGLDAAPYFRIFNPVTQGERFDARGDYVRAWVPELSGLPDKFIHQPFAAPSSVLANAGVTLGTTYPKPMVDLKTTRQQALDAYSALGTASSTD</sequence>
<dbReference type="InterPro" id="IPR014729">
    <property type="entry name" value="Rossmann-like_a/b/a_fold"/>
</dbReference>
<dbReference type="GO" id="GO:0071949">
    <property type="term" value="F:FAD binding"/>
    <property type="evidence" value="ECO:0007669"/>
    <property type="project" value="TreeGrafter"/>
</dbReference>
<feature type="site" description="Electron transfer via tryptophanyl radical" evidence="9">
    <location>
        <position position="375"/>
    </location>
</feature>
<comment type="catalytic activity">
    <reaction evidence="7">
        <text>cyclobutadipyrimidine (in DNA) = 2 pyrimidine residues (in DNA).</text>
        <dbReference type="EC" id="4.1.99.3"/>
    </reaction>
</comment>
<dbReference type="InterPro" id="IPR005101">
    <property type="entry name" value="Cryptochr/Photolyase_FAD-bd"/>
</dbReference>
<dbReference type="EMBL" id="JAMWDU010000001">
    <property type="protein sequence ID" value="MCP8885688.1"/>
    <property type="molecule type" value="Genomic_DNA"/>
</dbReference>
<dbReference type="PROSITE" id="PS00691">
    <property type="entry name" value="DNA_PHOTOLYASES_1_2"/>
    <property type="match status" value="1"/>
</dbReference>
<dbReference type="AlphaFoldDB" id="A0A9Q4AKH0"/>
<dbReference type="SUPFAM" id="SSF52425">
    <property type="entry name" value="Cryptochrome/photolyase, N-terminal domain"/>
    <property type="match status" value="1"/>
</dbReference>
<gene>
    <name evidence="12" type="ORF">NF348_01050</name>
</gene>
<dbReference type="Proteomes" id="UP001060275">
    <property type="component" value="Unassembled WGS sequence"/>
</dbReference>
<comment type="similarity">
    <text evidence="10">Belongs to the DNA photolyase family.</text>
</comment>
<dbReference type="PANTHER" id="PTHR11455:SF9">
    <property type="entry name" value="CRYPTOCHROME CIRCADIAN CLOCK 5 ISOFORM X1"/>
    <property type="match status" value="1"/>
</dbReference>
<proteinExistence type="inferred from homology"/>
<evidence type="ECO:0000256" key="4">
    <source>
        <dbReference type="ARBA" id="ARBA00022630"/>
    </source>
</evidence>
<dbReference type="SUPFAM" id="SSF48173">
    <property type="entry name" value="Cryptochrome/photolyase FAD-binding domain"/>
    <property type="match status" value="1"/>
</dbReference>
<keyword evidence="4 8" id="KW-0285">Flavoprotein</keyword>
<dbReference type="Gene3D" id="1.25.40.80">
    <property type="match status" value="1"/>
</dbReference>
<evidence type="ECO:0000256" key="5">
    <source>
        <dbReference type="ARBA" id="ARBA00022827"/>
    </source>
</evidence>
<comment type="caution">
    <text evidence="12">The sequence shown here is derived from an EMBL/GenBank/DDBJ whole genome shotgun (WGS) entry which is preliminary data.</text>
</comment>
<evidence type="ECO:0000256" key="3">
    <source>
        <dbReference type="ARBA" id="ARBA00014046"/>
    </source>
</evidence>
<dbReference type="Gene3D" id="1.10.579.10">
    <property type="entry name" value="DNA Cyclobutane Dipyrimidine Photolyase, subunit A, domain 3"/>
    <property type="match status" value="1"/>
</dbReference>
<dbReference type="InterPro" id="IPR006050">
    <property type="entry name" value="DNA_photolyase_N"/>
</dbReference>
<feature type="domain" description="Photolyase/cryptochrome alpha/beta" evidence="11">
    <location>
        <begin position="3"/>
        <end position="131"/>
    </location>
</feature>
<feature type="binding site" evidence="8">
    <location>
        <position position="265"/>
    </location>
    <ligand>
        <name>FAD</name>
        <dbReference type="ChEBI" id="CHEBI:57692"/>
    </ligand>
</feature>
<comment type="cofactor">
    <cofactor evidence="8">
        <name>FAD</name>
        <dbReference type="ChEBI" id="CHEBI:57692"/>
    </cofactor>
    <text evidence="8">Binds 1 FAD per subunit.</text>
</comment>
<feature type="binding site" evidence="8">
    <location>
        <position position="215"/>
    </location>
    <ligand>
        <name>FAD</name>
        <dbReference type="ChEBI" id="CHEBI:57692"/>
    </ligand>
</feature>
<dbReference type="InterPro" id="IPR036134">
    <property type="entry name" value="Crypto/Photolyase_FAD-like_sf"/>
</dbReference>
<evidence type="ECO:0000256" key="7">
    <source>
        <dbReference type="ARBA" id="ARBA00033999"/>
    </source>
</evidence>
<evidence type="ECO:0000256" key="2">
    <source>
        <dbReference type="ARBA" id="ARBA00013149"/>
    </source>
</evidence>
<dbReference type="GO" id="GO:0000719">
    <property type="term" value="P:photoreactive repair"/>
    <property type="evidence" value="ECO:0007669"/>
    <property type="project" value="UniProtKB-ARBA"/>
</dbReference>
<evidence type="ECO:0000313" key="12">
    <source>
        <dbReference type="EMBL" id="MCP8885688.1"/>
    </source>
</evidence>
<feature type="binding site" evidence="8">
    <location>
        <begin position="365"/>
        <end position="367"/>
    </location>
    <ligand>
        <name>FAD</name>
        <dbReference type="ChEBI" id="CHEBI:57692"/>
    </ligand>
</feature>
<feature type="site" description="Electron transfer via tryptophanyl radical" evidence="9">
    <location>
        <position position="352"/>
    </location>
</feature>
<dbReference type="Pfam" id="PF00875">
    <property type="entry name" value="DNA_photolyase"/>
    <property type="match status" value="1"/>
</dbReference>
<evidence type="ECO:0000259" key="11">
    <source>
        <dbReference type="PROSITE" id="PS51645"/>
    </source>
</evidence>
<evidence type="ECO:0000256" key="10">
    <source>
        <dbReference type="RuleBase" id="RU004182"/>
    </source>
</evidence>
<dbReference type="PROSITE" id="PS00394">
    <property type="entry name" value="DNA_PHOTOLYASES_1_1"/>
    <property type="match status" value="1"/>
</dbReference>
<keyword evidence="13" id="KW-1185">Reference proteome</keyword>
<evidence type="ECO:0000256" key="9">
    <source>
        <dbReference type="PIRSR" id="PIRSR602081-2"/>
    </source>
</evidence>
<dbReference type="FunFam" id="1.10.579.10:FF:000003">
    <property type="entry name" value="Deoxyribodipyrimidine photo-lyase"/>
    <property type="match status" value="1"/>
</dbReference>
<dbReference type="PANTHER" id="PTHR11455">
    <property type="entry name" value="CRYPTOCHROME"/>
    <property type="match status" value="1"/>
</dbReference>
<dbReference type="GO" id="GO:0009416">
    <property type="term" value="P:response to light stimulus"/>
    <property type="evidence" value="ECO:0007669"/>
    <property type="project" value="TreeGrafter"/>
</dbReference>
<evidence type="ECO:0000256" key="8">
    <source>
        <dbReference type="PIRSR" id="PIRSR602081-1"/>
    </source>
</evidence>
<dbReference type="InterPro" id="IPR036155">
    <property type="entry name" value="Crypto/Photolyase_N_sf"/>
</dbReference>
<name>A0A9Q4AKH0_9HYPH</name>
<keyword evidence="6 10" id="KW-0157">Chromophore</keyword>
<dbReference type="InterPro" id="IPR002081">
    <property type="entry name" value="Cryptochrome/DNA_photolyase_1"/>
</dbReference>
<dbReference type="InterPro" id="IPR018394">
    <property type="entry name" value="DNA_photolyase_1_CS_C"/>
</dbReference>
<organism evidence="12 13">
    <name type="scientific">Devosia ureilytica</name>
    <dbReference type="NCBI Taxonomy" id="2952754"/>
    <lineage>
        <taxon>Bacteria</taxon>
        <taxon>Pseudomonadati</taxon>
        <taxon>Pseudomonadota</taxon>
        <taxon>Alphaproteobacteria</taxon>
        <taxon>Hyphomicrobiales</taxon>
        <taxon>Devosiaceae</taxon>
        <taxon>Devosia</taxon>
    </lineage>
</organism>
<dbReference type="GO" id="GO:0003677">
    <property type="term" value="F:DNA binding"/>
    <property type="evidence" value="ECO:0007669"/>
    <property type="project" value="TreeGrafter"/>
</dbReference>
<comment type="cofactor">
    <cofactor evidence="1">
        <name>(6R)-5,10-methylene-5,6,7,8-tetrahydrofolate</name>
        <dbReference type="ChEBI" id="CHEBI:15636"/>
    </cofactor>
</comment>
<dbReference type="EC" id="4.1.99.3" evidence="2"/>
<dbReference type="GO" id="GO:0003904">
    <property type="term" value="F:deoxyribodipyrimidine photo-lyase activity"/>
    <property type="evidence" value="ECO:0007669"/>
    <property type="project" value="UniProtKB-EC"/>
</dbReference>
<dbReference type="PROSITE" id="PS51645">
    <property type="entry name" value="PHR_CRY_ALPHA_BETA"/>
    <property type="match status" value="1"/>
</dbReference>
<dbReference type="Gene3D" id="3.40.50.620">
    <property type="entry name" value="HUPs"/>
    <property type="match status" value="1"/>
</dbReference>
<evidence type="ECO:0000256" key="1">
    <source>
        <dbReference type="ARBA" id="ARBA00001932"/>
    </source>
</evidence>
<feature type="site" description="Electron transfer via tryptophanyl radical" evidence="9">
    <location>
        <position position="299"/>
    </location>
</feature>
<protein>
    <recommendedName>
        <fullName evidence="3">Deoxyribodipyrimidine photo-lyase</fullName>
        <ecNumber evidence="2">4.1.99.3</ecNumber>
    </recommendedName>
</protein>
<accession>A0A9Q4AKH0</accession>
<dbReference type="PRINTS" id="PR00147">
    <property type="entry name" value="DNAPHOTLYASE"/>
</dbReference>
<keyword evidence="5 8" id="KW-0274">FAD</keyword>
<reference evidence="12" key="1">
    <citation type="submission" date="2022-06" db="EMBL/GenBank/DDBJ databases">
        <title>Devosia sp. XJ19-45 genome assembly.</title>
        <authorList>
            <person name="Li B."/>
            <person name="Cai M."/>
            <person name="Nie G."/>
            <person name="Li W."/>
        </authorList>
    </citation>
    <scope>NUCLEOTIDE SEQUENCE</scope>
    <source>
        <strain evidence="12">XJ19-45</strain>
    </source>
</reference>
<dbReference type="Pfam" id="PF03441">
    <property type="entry name" value="FAD_binding_7"/>
    <property type="match status" value="1"/>
</dbReference>
<evidence type="ECO:0000256" key="6">
    <source>
        <dbReference type="ARBA" id="ARBA00022991"/>
    </source>
</evidence>